<dbReference type="Pfam" id="PF09594">
    <property type="entry name" value="GT87"/>
    <property type="match status" value="1"/>
</dbReference>
<feature type="transmembrane region" description="Helical" evidence="9">
    <location>
        <begin position="188"/>
        <end position="205"/>
    </location>
</feature>
<feature type="transmembrane region" description="Helical" evidence="9">
    <location>
        <begin position="115"/>
        <end position="136"/>
    </location>
</feature>
<organism evidence="10 11">
    <name type="scientific">Streptomyces subrutilus</name>
    <dbReference type="NCBI Taxonomy" id="36818"/>
    <lineage>
        <taxon>Bacteria</taxon>
        <taxon>Bacillati</taxon>
        <taxon>Actinomycetota</taxon>
        <taxon>Actinomycetes</taxon>
        <taxon>Kitasatosporales</taxon>
        <taxon>Streptomycetaceae</taxon>
        <taxon>Streptomyces</taxon>
    </lineage>
</organism>
<evidence type="ECO:0000256" key="9">
    <source>
        <dbReference type="SAM" id="Phobius"/>
    </source>
</evidence>
<evidence type="ECO:0000256" key="3">
    <source>
        <dbReference type="ARBA" id="ARBA00022679"/>
    </source>
</evidence>
<evidence type="ECO:0000256" key="8">
    <source>
        <dbReference type="SAM" id="MobiDB-lite"/>
    </source>
</evidence>
<evidence type="ECO:0000256" key="5">
    <source>
        <dbReference type="ARBA" id="ARBA00022989"/>
    </source>
</evidence>
<dbReference type="GO" id="GO:0016758">
    <property type="term" value="F:hexosyltransferase activity"/>
    <property type="evidence" value="ECO:0007669"/>
    <property type="project" value="InterPro"/>
</dbReference>
<protein>
    <submittedName>
        <fullName evidence="10">DUF2029 domain-containing protein</fullName>
    </submittedName>
</protein>
<name>A0A5P2UZQ8_9ACTN</name>
<keyword evidence="11" id="KW-1185">Reference proteome</keyword>
<dbReference type="GO" id="GO:0005886">
    <property type="term" value="C:plasma membrane"/>
    <property type="evidence" value="ECO:0007669"/>
    <property type="project" value="UniProtKB-SubCell"/>
</dbReference>
<keyword evidence="3" id="KW-0808">Transferase</keyword>
<dbReference type="AlphaFoldDB" id="A0A5P2UZQ8"/>
<comment type="subcellular location">
    <subcellularLocation>
        <location evidence="1">Cell membrane</location>
        <topology evidence="1">Multi-pass membrane protein</topology>
    </subcellularLocation>
</comment>
<evidence type="ECO:0000256" key="7">
    <source>
        <dbReference type="ARBA" id="ARBA00024033"/>
    </source>
</evidence>
<evidence type="ECO:0000313" key="11">
    <source>
        <dbReference type="Proteomes" id="UP000326831"/>
    </source>
</evidence>
<keyword evidence="5 9" id="KW-1133">Transmembrane helix</keyword>
<dbReference type="Proteomes" id="UP000326831">
    <property type="component" value="Chromosome"/>
</dbReference>
<evidence type="ECO:0000256" key="2">
    <source>
        <dbReference type="ARBA" id="ARBA00022475"/>
    </source>
</evidence>
<dbReference type="InterPro" id="IPR018584">
    <property type="entry name" value="GT87"/>
</dbReference>
<evidence type="ECO:0000256" key="4">
    <source>
        <dbReference type="ARBA" id="ARBA00022692"/>
    </source>
</evidence>
<evidence type="ECO:0000256" key="6">
    <source>
        <dbReference type="ARBA" id="ARBA00023136"/>
    </source>
</evidence>
<accession>A0A5P2UZQ8</accession>
<sequence length="262" mass="27228">MADALVRGFTAAEWRPPAAYPPFAAILFTPAAWLPAGALKAVVVLGTAGLFALLVWLSCRLAGLRARRGPVLAATIAGLWLETLFHDPLPGLVNLALTCLVLWDLGRPGAALGKGFGLGVAAGIALTPAALVPYLLLTRRVRAGLTALAAFVGTALLGRLVLPEASDEFWTRHLPAAGRELLPGWPQLWVWVVPLLAVLTAALRTPAADPGALRPAVAADVPVPEPRRPAEVSGPVPRAGRGPGARASAGRVSRSSAARRRP</sequence>
<reference evidence="10 11" key="1">
    <citation type="submission" date="2017-09" db="EMBL/GenBank/DDBJ databases">
        <authorList>
            <person name="Lee N."/>
            <person name="Cho B.-K."/>
        </authorList>
    </citation>
    <scope>NUCLEOTIDE SEQUENCE [LARGE SCALE GENOMIC DNA]</scope>
    <source>
        <strain evidence="10 11">ATCC 27467</strain>
    </source>
</reference>
<comment type="similarity">
    <text evidence="7">Belongs to the glycosyltransferase 87 family.</text>
</comment>
<feature type="transmembrane region" description="Helical" evidence="9">
    <location>
        <begin position="71"/>
        <end position="103"/>
    </location>
</feature>
<dbReference type="OrthoDB" id="9774600at2"/>
<feature type="region of interest" description="Disordered" evidence="8">
    <location>
        <begin position="218"/>
        <end position="262"/>
    </location>
</feature>
<dbReference type="KEGG" id="ssub:CP968_18790"/>
<evidence type="ECO:0000313" key="10">
    <source>
        <dbReference type="EMBL" id="QEU82994.1"/>
    </source>
</evidence>
<evidence type="ECO:0000256" key="1">
    <source>
        <dbReference type="ARBA" id="ARBA00004651"/>
    </source>
</evidence>
<keyword evidence="4 9" id="KW-0812">Transmembrane</keyword>
<feature type="transmembrane region" description="Helical" evidence="9">
    <location>
        <begin position="143"/>
        <end position="162"/>
    </location>
</feature>
<proteinExistence type="inferred from homology"/>
<feature type="compositionally biased region" description="Low complexity" evidence="8">
    <location>
        <begin position="231"/>
        <end position="256"/>
    </location>
</feature>
<feature type="transmembrane region" description="Helical" evidence="9">
    <location>
        <begin position="38"/>
        <end position="59"/>
    </location>
</feature>
<keyword evidence="6 9" id="KW-0472">Membrane</keyword>
<keyword evidence="2" id="KW-1003">Cell membrane</keyword>
<dbReference type="EMBL" id="CP023701">
    <property type="protein sequence ID" value="QEU82994.1"/>
    <property type="molecule type" value="Genomic_DNA"/>
</dbReference>
<gene>
    <name evidence="10" type="ORF">CP968_18790</name>
</gene>